<organism evidence="1 2">
    <name type="scientific">Undibacterium macrobrachii</name>
    <dbReference type="NCBI Taxonomy" id="1119058"/>
    <lineage>
        <taxon>Bacteria</taxon>
        <taxon>Pseudomonadati</taxon>
        <taxon>Pseudomonadota</taxon>
        <taxon>Betaproteobacteria</taxon>
        <taxon>Burkholderiales</taxon>
        <taxon>Oxalobacteraceae</taxon>
        <taxon>Undibacterium</taxon>
    </lineage>
</organism>
<name>A0ABQ2X6B3_9BURK</name>
<dbReference type="Proteomes" id="UP000620127">
    <property type="component" value="Unassembled WGS sequence"/>
</dbReference>
<proteinExistence type="predicted"/>
<evidence type="ECO:0000313" key="2">
    <source>
        <dbReference type="Proteomes" id="UP000620127"/>
    </source>
</evidence>
<keyword evidence="2" id="KW-1185">Reference proteome</keyword>
<accession>A0ABQ2X6B3</accession>
<dbReference type="EMBL" id="BMYT01000001">
    <property type="protein sequence ID" value="GGX01580.1"/>
    <property type="molecule type" value="Genomic_DNA"/>
</dbReference>
<reference evidence="2" key="1">
    <citation type="journal article" date="2019" name="Int. J. Syst. Evol. Microbiol.">
        <title>The Global Catalogue of Microorganisms (GCM) 10K type strain sequencing project: providing services to taxonomists for standard genome sequencing and annotation.</title>
        <authorList>
            <consortium name="The Broad Institute Genomics Platform"/>
            <consortium name="The Broad Institute Genome Sequencing Center for Infectious Disease"/>
            <person name="Wu L."/>
            <person name="Ma J."/>
        </authorList>
    </citation>
    <scope>NUCLEOTIDE SEQUENCE [LARGE SCALE GENOMIC DNA]</scope>
    <source>
        <strain evidence="2">KCTC 23916</strain>
    </source>
</reference>
<sequence>MGVMTLVLDFMRRDEPKMDMSNVVSAPVVPKPDVFSDASADGACMLYIKKMLHDPDSAQFEHSRESSIIANGARAVVVRSVRAKNAFGAMRKKDFWCFLELRNDQIYPVFIGEDGNEGEMKRVSVLLKDWGLAGKK</sequence>
<evidence type="ECO:0000313" key="1">
    <source>
        <dbReference type="EMBL" id="GGX01580.1"/>
    </source>
</evidence>
<gene>
    <name evidence="1" type="ORF">GCM10011282_04400</name>
</gene>
<protein>
    <submittedName>
        <fullName evidence="1">Uncharacterized protein</fullName>
    </submittedName>
</protein>
<comment type="caution">
    <text evidence="1">The sequence shown here is derived from an EMBL/GenBank/DDBJ whole genome shotgun (WGS) entry which is preliminary data.</text>
</comment>